<protein>
    <submittedName>
        <fullName evidence="12">ComEC/Rec2 family competence protein</fullName>
    </submittedName>
</protein>
<evidence type="ECO:0000256" key="6">
    <source>
        <dbReference type="ARBA" id="ARBA00034221"/>
    </source>
</evidence>
<feature type="transmembrane region" description="Helical" evidence="10">
    <location>
        <begin position="390"/>
        <end position="410"/>
    </location>
</feature>
<dbReference type="PANTHER" id="PTHR30619">
    <property type="entry name" value="DNA INTERNALIZATION/COMPETENCE PROTEIN COMEC/REC2"/>
    <property type="match status" value="1"/>
</dbReference>
<feature type="transmembrane region" description="Helical" evidence="10">
    <location>
        <begin position="422"/>
        <end position="446"/>
    </location>
</feature>
<feature type="transmembrane region" description="Helical" evidence="10">
    <location>
        <begin position="29"/>
        <end position="47"/>
    </location>
</feature>
<dbReference type="EMBL" id="JACJVN010000002">
    <property type="protein sequence ID" value="MBB6675773.1"/>
    <property type="molecule type" value="Genomic_DNA"/>
</dbReference>
<comment type="subcellular location">
    <subcellularLocation>
        <location evidence="1">Cell membrane</location>
        <topology evidence="1">Multi-pass membrane protein</topology>
    </subcellularLocation>
</comment>
<evidence type="ECO:0000313" key="12">
    <source>
        <dbReference type="EMBL" id="MBB6675773.1"/>
    </source>
</evidence>
<dbReference type="Pfam" id="PF00753">
    <property type="entry name" value="Lactamase_B"/>
    <property type="match status" value="1"/>
</dbReference>
<feature type="domain" description="Metallo-beta-lactamase" evidence="11">
    <location>
        <begin position="603"/>
        <end position="829"/>
    </location>
</feature>
<feature type="transmembrane region" description="Helical" evidence="10">
    <location>
        <begin position="361"/>
        <end position="378"/>
    </location>
</feature>
<evidence type="ECO:0000256" key="7">
    <source>
        <dbReference type="ARBA" id="ARBA00034301"/>
    </source>
</evidence>
<evidence type="ECO:0000256" key="8">
    <source>
        <dbReference type="ARBA" id="ARBA00048505"/>
    </source>
</evidence>
<name>A0A841T2H0_9BACL</name>
<keyword evidence="5 10" id="KW-0472">Membrane</keyword>
<keyword evidence="4 10" id="KW-1133">Transmembrane helix</keyword>
<dbReference type="NCBIfam" id="TIGR00360">
    <property type="entry name" value="ComEC_N-term"/>
    <property type="match status" value="1"/>
</dbReference>
<comment type="catalytic activity">
    <reaction evidence="8">
        <text>3',5'-cyclic UMP + H2O = UMP + H(+)</text>
        <dbReference type="Rhea" id="RHEA:70575"/>
        <dbReference type="ChEBI" id="CHEBI:15377"/>
        <dbReference type="ChEBI" id="CHEBI:15378"/>
        <dbReference type="ChEBI" id="CHEBI:57865"/>
        <dbReference type="ChEBI" id="CHEBI:184387"/>
    </reaction>
    <physiologicalReaction direction="left-to-right" evidence="8">
        <dbReference type="Rhea" id="RHEA:70576"/>
    </physiologicalReaction>
</comment>
<evidence type="ECO:0000256" key="10">
    <source>
        <dbReference type="SAM" id="Phobius"/>
    </source>
</evidence>
<evidence type="ECO:0000256" key="2">
    <source>
        <dbReference type="ARBA" id="ARBA00022475"/>
    </source>
</evidence>
<dbReference type="InterPro" id="IPR001279">
    <property type="entry name" value="Metallo-B-lactamas"/>
</dbReference>
<comment type="catalytic activity">
    <reaction evidence="6">
        <text>3',5'-cyclic CMP + H2O = CMP + H(+)</text>
        <dbReference type="Rhea" id="RHEA:72675"/>
        <dbReference type="ChEBI" id="CHEBI:15377"/>
        <dbReference type="ChEBI" id="CHEBI:15378"/>
        <dbReference type="ChEBI" id="CHEBI:58003"/>
        <dbReference type="ChEBI" id="CHEBI:60377"/>
    </reaction>
    <physiologicalReaction direction="left-to-right" evidence="6">
        <dbReference type="Rhea" id="RHEA:72676"/>
    </physiologicalReaction>
</comment>
<dbReference type="InterPro" id="IPR035681">
    <property type="entry name" value="ComA-like_MBL"/>
</dbReference>
<dbReference type="Pfam" id="PF03772">
    <property type="entry name" value="Competence"/>
    <property type="match status" value="1"/>
</dbReference>
<evidence type="ECO:0000313" key="13">
    <source>
        <dbReference type="Proteomes" id="UP000574133"/>
    </source>
</evidence>
<evidence type="ECO:0000256" key="1">
    <source>
        <dbReference type="ARBA" id="ARBA00004651"/>
    </source>
</evidence>
<proteinExistence type="predicted"/>
<dbReference type="Proteomes" id="UP000574133">
    <property type="component" value="Unassembled WGS sequence"/>
</dbReference>
<accession>A0A841T2H0</accession>
<dbReference type="RefSeq" id="WP_185177081.1">
    <property type="nucleotide sequence ID" value="NZ_CBCSEP010000028.1"/>
</dbReference>
<evidence type="ECO:0000256" key="4">
    <source>
        <dbReference type="ARBA" id="ARBA00022989"/>
    </source>
</evidence>
<evidence type="ECO:0000256" key="3">
    <source>
        <dbReference type="ARBA" id="ARBA00022692"/>
    </source>
</evidence>
<dbReference type="PANTHER" id="PTHR30619:SF1">
    <property type="entry name" value="RECOMBINATION PROTEIN 2"/>
    <property type="match status" value="1"/>
</dbReference>
<dbReference type="Gene3D" id="3.60.15.10">
    <property type="entry name" value="Ribonuclease Z/Hydroxyacylglutathione hydrolase-like"/>
    <property type="match status" value="1"/>
</dbReference>
<dbReference type="InterPro" id="IPR036866">
    <property type="entry name" value="RibonucZ/Hydroxyglut_hydro"/>
</dbReference>
<dbReference type="InterPro" id="IPR025405">
    <property type="entry name" value="DUF4131"/>
</dbReference>
<keyword evidence="13" id="KW-1185">Reference proteome</keyword>
<dbReference type="GO" id="GO:0005886">
    <property type="term" value="C:plasma membrane"/>
    <property type="evidence" value="ECO:0007669"/>
    <property type="project" value="UniProtKB-SubCell"/>
</dbReference>
<dbReference type="Pfam" id="PF13567">
    <property type="entry name" value="DUF4131"/>
    <property type="match status" value="1"/>
</dbReference>
<reference evidence="12 13" key="1">
    <citation type="submission" date="2020-08" db="EMBL/GenBank/DDBJ databases">
        <title>Cohnella phylogeny.</title>
        <authorList>
            <person name="Dunlap C."/>
        </authorList>
    </citation>
    <scope>NUCLEOTIDE SEQUENCE [LARGE SCALE GENOMIC DNA]</scope>
    <source>
        <strain evidence="12 13">DSM 103658</strain>
    </source>
</reference>
<keyword evidence="3 10" id="KW-0812">Transmembrane</keyword>
<sequence>MMNRRPLLAFVVCWVSGDAMLSLWDGKAALLAFAGALLLLGAGAVYFKASPVVFAACAAAMLLAGGERAWTDWRYATHLTALLAEPDGQTVELTGRIASVVEVDGDIAAFQLKATSLKQPETQADATLKESFWIRVRLEEQEEQQVAHHWRRGDLLRVQGEIQLPADAGNFGGFDYRAYLDRKHIHWLVSAKGAGSVERTEAKPPLLTLPLRWADEARERISLWMDSLYGEKDAGFMKGLVAGIQEDIDPEQYTVYSNLGLTHVLAVSGLHFGVIVFILLRLFAWLRFTRERAIELTIAALPVYMLLTGASPSAIRACLMGMIALYMARRNRLKDGLHLLAASALVMLVWDPLVIENVSFQLSFIVTAGLLLFVPTVTEQLPIRWRSLRGALAVAVTAQAVSFPVSAYYFHQFHLLSLPANLVLVPFISFVVMPLGMASAALALLWRPLGALAADAASWCNRLTEWVLDALAGVPGMQTFWPQPSLLWVAAAYAIQFVTIAHMKRSQQKRQEREALDRWMQPAAEQRPAQERQPLGPAACDGEETRPLFDFEPPAHLNSGGRHWRRLAAPAAIALLWAVWLAWGFRPAALDRQAGVMFLDVGQGDSILIRSGEGRYGLIDTGGTVQFGKANEEWRQRKDPYEVGKKTVVPLLKQRGVRSLDFLLLTHLDQDHIGGAEAVLGSVPVKRLIFNGSLKPDKSVDRLFRLAERLRIPIYAVSGGMSWQWDRTASLQVLFPAAGDASGTAIPEVEEQNERSIVTLLALYGRTFLLPGDLEAAGERQVLEELGAVGEGTLKIDVLKAGHHGSRTSTTDEWLDSWHPTEAVISVGRNNVYGHPAPIVLDRIAARSIPVYRTDLNGEVQYRVTPEGGLSRRVKRDSHGGSD</sequence>
<gene>
    <name evidence="12" type="ORF">H4Q31_00330</name>
</gene>
<feature type="transmembrane region" description="Helical" evidence="10">
    <location>
        <begin position="567"/>
        <end position="585"/>
    </location>
</feature>
<dbReference type="InterPro" id="IPR052159">
    <property type="entry name" value="Competence_DNA_uptake"/>
</dbReference>
<dbReference type="CDD" id="cd07731">
    <property type="entry name" value="ComA-like_MBL-fold"/>
    <property type="match status" value="1"/>
</dbReference>
<evidence type="ECO:0000256" key="5">
    <source>
        <dbReference type="ARBA" id="ARBA00023136"/>
    </source>
</evidence>
<feature type="region of interest" description="Disordered" evidence="9">
    <location>
        <begin position="522"/>
        <end position="544"/>
    </location>
</feature>
<comment type="caution">
    <text evidence="12">The sequence shown here is derived from an EMBL/GenBank/DDBJ whole genome shotgun (WGS) entry which is preliminary data.</text>
</comment>
<dbReference type="SUPFAM" id="SSF56281">
    <property type="entry name" value="Metallo-hydrolase/oxidoreductase"/>
    <property type="match status" value="1"/>
</dbReference>
<dbReference type="SMART" id="SM00849">
    <property type="entry name" value="Lactamase_B"/>
    <property type="match status" value="1"/>
</dbReference>
<evidence type="ECO:0000259" key="11">
    <source>
        <dbReference type="SMART" id="SM00849"/>
    </source>
</evidence>
<feature type="transmembrane region" description="Helical" evidence="10">
    <location>
        <begin position="337"/>
        <end position="355"/>
    </location>
</feature>
<evidence type="ECO:0000256" key="9">
    <source>
        <dbReference type="SAM" id="MobiDB-lite"/>
    </source>
</evidence>
<comment type="function">
    <text evidence="7">Counteracts the endogenous Pycsar antiviral defense system. Phosphodiesterase that enables metal-dependent hydrolysis of host cyclic nucleotide Pycsar defense signals such as cCMP and cUMP.</text>
</comment>
<dbReference type="AlphaFoldDB" id="A0A841T2H0"/>
<feature type="transmembrane region" description="Helical" evidence="10">
    <location>
        <begin position="264"/>
        <end position="284"/>
    </location>
</feature>
<dbReference type="InterPro" id="IPR004477">
    <property type="entry name" value="ComEC_N"/>
</dbReference>
<keyword evidence="2" id="KW-1003">Cell membrane</keyword>
<feature type="transmembrane region" description="Helical" evidence="10">
    <location>
        <begin position="304"/>
        <end position="325"/>
    </location>
</feature>
<organism evidence="12 13">
    <name type="scientific">Cohnella lubricantis</name>
    <dbReference type="NCBI Taxonomy" id="2163172"/>
    <lineage>
        <taxon>Bacteria</taxon>
        <taxon>Bacillati</taxon>
        <taxon>Bacillota</taxon>
        <taxon>Bacilli</taxon>
        <taxon>Bacillales</taxon>
        <taxon>Paenibacillaceae</taxon>
        <taxon>Cohnella</taxon>
    </lineage>
</organism>